<dbReference type="PANTHER" id="PTHR42709">
    <property type="entry name" value="ALKALINE PHOSPHATASE LIKE PROTEIN"/>
    <property type="match status" value="1"/>
</dbReference>
<evidence type="ECO:0000313" key="3">
    <source>
        <dbReference type="Proteomes" id="UP001061302"/>
    </source>
</evidence>
<evidence type="ECO:0000313" key="2">
    <source>
        <dbReference type="EMBL" id="UXY17331.1"/>
    </source>
</evidence>
<protein>
    <submittedName>
        <fullName evidence="2">DedA family protein</fullName>
    </submittedName>
</protein>
<accession>A0ABY6DWA9</accession>
<feature type="transmembrane region" description="Helical" evidence="1">
    <location>
        <begin position="76"/>
        <end position="100"/>
    </location>
</feature>
<name>A0ABY6DWA9_9NEIS</name>
<feature type="transmembrane region" description="Helical" evidence="1">
    <location>
        <begin position="34"/>
        <end position="55"/>
    </location>
</feature>
<keyword evidence="1" id="KW-0472">Membrane</keyword>
<evidence type="ECO:0000256" key="1">
    <source>
        <dbReference type="SAM" id="Phobius"/>
    </source>
</evidence>
<sequence>MAGLGASAFLSATVLPGNSEAALTAYLLRYPQAFWLPLAIATIGNSLGGVVTVWLGRRLPQGQVPKRTDWLARRGAPALLLSWVPLLGDALCLAAGWLRWPWRQVLPWLVLGKFARYLVLAASLRAWWG</sequence>
<keyword evidence="3" id="KW-1185">Reference proteome</keyword>
<dbReference type="EMBL" id="CP106753">
    <property type="protein sequence ID" value="UXY17331.1"/>
    <property type="molecule type" value="Genomic_DNA"/>
</dbReference>
<organism evidence="2 3">
    <name type="scientific">Chitiniphilus purpureus</name>
    <dbReference type="NCBI Taxonomy" id="2981137"/>
    <lineage>
        <taxon>Bacteria</taxon>
        <taxon>Pseudomonadati</taxon>
        <taxon>Pseudomonadota</taxon>
        <taxon>Betaproteobacteria</taxon>
        <taxon>Neisseriales</taxon>
        <taxon>Chitinibacteraceae</taxon>
        <taxon>Chitiniphilus</taxon>
    </lineage>
</organism>
<keyword evidence="1" id="KW-1133">Transmembrane helix</keyword>
<dbReference type="PANTHER" id="PTHR42709:SF4">
    <property type="entry name" value="INNER MEMBRANE PROTEIN YQAA"/>
    <property type="match status" value="1"/>
</dbReference>
<dbReference type="InterPro" id="IPR051311">
    <property type="entry name" value="DedA_domain"/>
</dbReference>
<dbReference type="RefSeq" id="WP_263126761.1">
    <property type="nucleotide sequence ID" value="NZ_CP106753.1"/>
</dbReference>
<gene>
    <name evidence="2" type="ORF">N8I74_16120</name>
</gene>
<dbReference type="Proteomes" id="UP001061302">
    <property type="component" value="Chromosome"/>
</dbReference>
<reference evidence="2" key="1">
    <citation type="submission" date="2022-10" db="EMBL/GenBank/DDBJ databases">
        <title>Chitiniphilus purpureus sp. nov., a novel chitin-degrading bacterium isolated from crawfish pond sediment.</title>
        <authorList>
            <person name="Li K."/>
        </authorList>
    </citation>
    <scope>NUCLEOTIDE SEQUENCE</scope>
    <source>
        <strain evidence="2">CD1</strain>
    </source>
</reference>
<proteinExistence type="predicted"/>
<keyword evidence="1" id="KW-0812">Transmembrane</keyword>